<evidence type="ECO:0000256" key="3">
    <source>
        <dbReference type="ARBA" id="ARBA00022771"/>
    </source>
</evidence>
<evidence type="ECO:0000313" key="9">
    <source>
        <dbReference type="EMBL" id="WAR15031.1"/>
    </source>
</evidence>
<dbReference type="Gene3D" id="3.30.40.10">
    <property type="entry name" value="Zinc/RING finger domain, C3HC4 (zinc finger)"/>
    <property type="match status" value="1"/>
</dbReference>
<evidence type="ECO:0000256" key="4">
    <source>
        <dbReference type="ARBA" id="ARBA00022833"/>
    </source>
</evidence>
<protein>
    <submittedName>
        <fullName evidence="9">SPP1-like protein</fullName>
    </submittedName>
</protein>
<comment type="subcellular location">
    <subcellularLocation>
        <location evidence="1">Nucleus</location>
    </subcellularLocation>
</comment>
<proteinExistence type="predicted"/>
<dbReference type="InterPro" id="IPR019787">
    <property type="entry name" value="Znf_PHD-finger"/>
</dbReference>
<dbReference type="SUPFAM" id="SSF57903">
    <property type="entry name" value="FYVE/PHD zinc finger"/>
    <property type="match status" value="1"/>
</dbReference>
<accession>A0ABY7F1U0</accession>
<reference evidence="9" key="1">
    <citation type="submission" date="2022-11" db="EMBL/GenBank/DDBJ databases">
        <title>Centuries of genome instability and evolution in soft-shell clam transmissible cancer (bioRxiv).</title>
        <authorList>
            <person name="Hart S.F.M."/>
            <person name="Yonemitsu M.A."/>
            <person name="Giersch R.M."/>
            <person name="Beal B.F."/>
            <person name="Arriagada G."/>
            <person name="Davis B.W."/>
            <person name="Ostrander E.A."/>
            <person name="Goff S.P."/>
            <person name="Metzger M.J."/>
        </authorList>
    </citation>
    <scope>NUCLEOTIDE SEQUENCE</scope>
    <source>
        <strain evidence="9">MELC-2E11</strain>
        <tissue evidence="9">Siphon/mantle</tissue>
    </source>
</reference>
<gene>
    <name evidence="9" type="ORF">MAR_005136</name>
</gene>
<evidence type="ECO:0000256" key="5">
    <source>
        <dbReference type="ARBA" id="ARBA00023242"/>
    </source>
</evidence>
<sequence>MSQVRSNSQPPPLDSKFLPTDVLKELFHIFQVTGVYVLMLAECFLNGQSLQFSMKKDELVGVRKTIAAHLLHNAGPTVEDGIPAVEEAAQSQSQPIEEAAISAVEEAVDSKSQPPVDKATIPADQLASQPPVEKARKTKRKDKGKSLFFYSKQKKPSRIYCVCRKRNDGRLYWHCDSCNEWYHPVCMGFDEKEEPHVYICPSCQVKIKRKACPTLEEVEEKLRKDIEVESSDPMDETLAGGLQDHSETTPVFLNHPHVRFFIEIKKRKGQEILIQASGWGEFVLISENDFKNYESFKNKITEDLLILDCSLEYFLSVCVKEKVEVLYYTDCIVRLFPSNVIDQYKKWLEEAKCSPHLDYDFRPIDIGAGNFEYLQCNTDRASERSCLAWKASEVESDRCGSFVDKQKGHN</sequence>
<keyword evidence="2" id="KW-0479">Metal-binding</keyword>
<dbReference type="PANTHER" id="PTHR46174:SF1">
    <property type="entry name" value="CXXC-TYPE ZINC FINGER PROTEIN 1"/>
    <property type="match status" value="1"/>
</dbReference>
<dbReference type="PANTHER" id="PTHR46174">
    <property type="entry name" value="CXXC-TYPE ZINC FINGER PROTEIN 1"/>
    <property type="match status" value="1"/>
</dbReference>
<dbReference type="PROSITE" id="PS01359">
    <property type="entry name" value="ZF_PHD_1"/>
    <property type="match status" value="1"/>
</dbReference>
<dbReference type="SMART" id="SM00249">
    <property type="entry name" value="PHD"/>
    <property type="match status" value="1"/>
</dbReference>
<evidence type="ECO:0000256" key="7">
    <source>
        <dbReference type="SAM" id="MobiDB-lite"/>
    </source>
</evidence>
<dbReference type="InterPro" id="IPR019786">
    <property type="entry name" value="Zinc_finger_PHD-type_CS"/>
</dbReference>
<keyword evidence="4" id="KW-0862">Zinc</keyword>
<keyword evidence="3 6" id="KW-0863">Zinc-finger</keyword>
<evidence type="ECO:0000313" key="10">
    <source>
        <dbReference type="Proteomes" id="UP001164746"/>
    </source>
</evidence>
<evidence type="ECO:0000256" key="2">
    <source>
        <dbReference type="ARBA" id="ARBA00022723"/>
    </source>
</evidence>
<dbReference type="InterPro" id="IPR037869">
    <property type="entry name" value="Spp1/CFP1"/>
</dbReference>
<dbReference type="InterPro" id="IPR001965">
    <property type="entry name" value="Znf_PHD"/>
</dbReference>
<dbReference type="PROSITE" id="PS50016">
    <property type="entry name" value="ZF_PHD_2"/>
    <property type="match status" value="1"/>
</dbReference>
<dbReference type="InterPro" id="IPR013083">
    <property type="entry name" value="Znf_RING/FYVE/PHD"/>
</dbReference>
<feature type="region of interest" description="Disordered" evidence="7">
    <location>
        <begin position="107"/>
        <end position="140"/>
    </location>
</feature>
<name>A0ABY7F1U0_MYAAR</name>
<organism evidence="9 10">
    <name type="scientific">Mya arenaria</name>
    <name type="common">Soft-shell clam</name>
    <dbReference type="NCBI Taxonomy" id="6604"/>
    <lineage>
        <taxon>Eukaryota</taxon>
        <taxon>Metazoa</taxon>
        <taxon>Spiralia</taxon>
        <taxon>Lophotrochozoa</taxon>
        <taxon>Mollusca</taxon>
        <taxon>Bivalvia</taxon>
        <taxon>Autobranchia</taxon>
        <taxon>Heteroconchia</taxon>
        <taxon>Euheterodonta</taxon>
        <taxon>Imparidentia</taxon>
        <taxon>Neoheterodontei</taxon>
        <taxon>Myida</taxon>
        <taxon>Myoidea</taxon>
        <taxon>Myidae</taxon>
        <taxon>Mya</taxon>
    </lineage>
</organism>
<keyword evidence="10" id="KW-1185">Reference proteome</keyword>
<evidence type="ECO:0000256" key="6">
    <source>
        <dbReference type="PROSITE-ProRule" id="PRU00146"/>
    </source>
</evidence>
<dbReference type="EMBL" id="CP111020">
    <property type="protein sequence ID" value="WAR15031.1"/>
    <property type="molecule type" value="Genomic_DNA"/>
</dbReference>
<dbReference type="InterPro" id="IPR011011">
    <property type="entry name" value="Znf_FYVE_PHD"/>
</dbReference>
<evidence type="ECO:0000256" key="1">
    <source>
        <dbReference type="ARBA" id="ARBA00004123"/>
    </source>
</evidence>
<evidence type="ECO:0000259" key="8">
    <source>
        <dbReference type="PROSITE" id="PS50016"/>
    </source>
</evidence>
<dbReference type="Pfam" id="PF00628">
    <property type="entry name" value="PHD"/>
    <property type="match status" value="1"/>
</dbReference>
<dbReference type="Proteomes" id="UP001164746">
    <property type="component" value="Chromosome 9"/>
</dbReference>
<feature type="domain" description="PHD-type" evidence="8">
    <location>
        <begin position="158"/>
        <end position="206"/>
    </location>
</feature>
<keyword evidence="5" id="KW-0539">Nucleus</keyword>